<comment type="caution">
    <text evidence="1">The sequence shown here is derived from an EMBL/GenBank/DDBJ whole genome shotgun (WGS) entry which is preliminary data.</text>
</comment>
<organism evidence="1 2">
    <name type="scientific">Loigolactobacillus coryniformis subsp. coryniformis KCTC 3167 = DSM 20001</name>
    <dbReference type="NCBI Taxonomy" id="913848"/>
    <lineage>
        <taxon>Bacteria</taxon>
        <taxon>Bacillati</taxon>
        <taxon>Bacillota</taxon>
        <taxon>Bacilli</taxon>
        <taxon>Lactobacillales</taxon>
        <taxon>Lactobacillaceae</taxon>
        <taxon>Loigolactobacillus</taxon>
    </lineage>
</organism>
<gene>
    <name evidence="1" type="ORF">FD22_GL002249</name>
</gene>
<dbReference type="RefSeq" id="WP_010010924.1">
    <property type="nucleotide sequence ID" value="NZ_AZCN01000072.1"/>
</dbReference>
<dbReference type="eggNOG" id="ENOG5032EMJ">
    <property type="taxonomic scope" value="Bacteria"/>
</dbReference>
<accession>A0A0R1F4W5</accession>
<protein>
    <submittedName>
        <fullName evidence="1">Uncharacterized protein</fullName>
    </submittedName>
</protein>
<dbReference type="AlphaFoldDB" id="A0A0R1F4W5"/>
<dbReference type="Proteomes" id="UP000051181">
    <property type="component" value="Unassembled WGS sequence"/>
</dbReference>
<proteinExistence type="predicted"/>
<sequence length="62" mass="7337">MTDYLTQIKELATGERKQIEVRQADFYAFRRAWLEFPQRKSIVGEAQRGGDVIYHFEKGTEQ</sequence>
<reference evidence="1 2" key="1">
    <citation type="journal article" date="2015" name="Genome Announc.">
        <title>Expanding the biotechnology potential of lactobacilli through comparative genomics of 213 strains and associated genera.</title>
        <authorList>
            <person name="Sun Z."/>
            <person name="Harris H.M."/>
            <person name="McCann A."/>
            <person name="Guo C."/>
            <person name="Argimon S."/>
            <person name="Zhang W."/>
            <person name="Yang X."/>
            <person name="Jeffery I.B."/>
            <person name="Cooney J.C."/>
            <person name="Kagawa T.F."/>
            <person name="Liu W."/>
            <person name="Song Y."/>
            <person name="Salvetti E."/>
            <person name="Wrobel A."/>
            <person name="Rasinkangas P."/>
            <person name="Parkhill J."/>
            <person name="Rea M.C."/>
            <person name="O'Sullivan O."/>
            <person name="Ritari J."/>
            <person name="Douillard F.P."/>
            <person name="Paul Ross R."/>
            <person name="Yang R."/>
            <person name="Briner A.E."/>
            <person name="Felis G.E."/>
            <person name="de Vos W.M."/>
            <person name="Barrangou R."/>
            <person name="Klaenhammer T.R."/>
            <person name="Caufield P.W."/>
            <person name="Cui Y."/>
            <person name="Zhang H."/>
            <person name="O'Toole P.W."/>
        </authorList>
    </citation>
    <scope>NUCLEOTIDE SEQUENCE [LARGE SCALE GENOMIC DNA]</scope>
    <source>
        <strain evidence="1 2">DSM 20001</strain>
    </source>
</reference>
<name>A0A0R1F4W5_9LACO</name>
<dbReference type="EMBL" id="AZCN01000072">
    <property type="protein sequence ID" value="KRK14641.1"/>
    <property type="molecule type" value="Genomic_DNA"/>
</dbReference>
<evidence type="ECO:0000313" key="1">
    <source>
        <dbReference type="EMBL" id="KRK14641.1"/>
    </source>
</evidence>
<evidence type="ECO:0000313" key="2">
    <source>
        <dbReference type="Proteomes" id="UP000051181"/>
    </source>
</evidence>
<dbReference type="GeneID" id="65916280"/>
<dbReference type="PATRIC" id="fig|913848.6.peg.2295"/>